<evidence type="ECO:0000256" key="4">
    <source>
        <dbReference type="SAM" id="SignalP"/>
    </source>
</evidence>
<dbReference type="SUPFAM" id="SSF53850">
    <property type="entry name" value="Periplasmic binding protein-like II"/>
    <property type="match status" value="1"/>
</dbReference>
<dbReference type="STRING" id="1208324.P73_2974"/>
<keyword evidence="6" id="KW-1185">Reference proteome</keyword>
<dbReference type="InterPro" id="IPR038404">
    <property type="entry name" value="TRAP_DctP_sf"/>
</dbReference>
<dbReference type="Gene3D" id="3.40.190.170">
    <property type="entry name" value="Bacterial extracellular solute-binding protein, family 7"/>
    <property type="match status" value="1"/>
</dbReference>
<dbReference type="GO" id="GO:0042597">
    <property type="term" value="C:periplasmic space"/>
    <property type="evidence" value="ECO:0007669"/>
    <property type="project" value="UniProtKB-SubCell"/>
</dbReference>
<dbReference type="Proteomes" id="UP000031521">
    <property type="component" value="Chromosome"/>
</dbReference>
<name>A0A0B5DXI0_9RHOB</name>
<dbReference type="GO" id="GO:0055085">
    <property type="term" value="P:transmembrane transport"/>
    <property type="evidence" value="ECO:0007669"/>
    <property type="project" value="InterPro"/>
</dbReference>
<evidence type="ECO:0000256" key="1">
    <source>
        <dbReference type="ARBA" id="ARBA00004418"/>
    </source>
</evidence>
<dbReference type="AlphaFoldDB" id="A0A0B5DXI0"/>
<accession>A0A0B5DXI0</accession>
<proteinExistence type="predicted"/>
<dbReference type="RefSeq" id="WP_043870189.1">
    <property type="nucleotide sequence ID" value="NZ_CP004393.1"/>
</dbReference>
<gene>
    <name evidence="5" type="ORF">P73_2974</name>
</gene>
<dbReference type="Pfam" id="PF03480">
    <property type="entry name" value="DctP"/>
    <property type="match status" value="1"/>
</dbReference>
<comment type="subcellular location">
    <subcellularLocation>
        <location evidence="1">Periplasm</location>
    </subcellularLocation>
</comment>
<organism evidence="5 6">
    <name type="scientific">Celeribacter indicus</name>
    <dbReference type="NCBI Taxonomy" id="1208324"/>
    <lineage>
        <taxon>Bacteria</taxon>
        <taxon>Pseudomonadati</taxon>
        <taxon>Pseudomonadota</taxon>
        <taxon>Alphaproteobacteria</taxon>
        <taxon>Rhodobacterales</taxon>
        <taxon>Roseobacteraceae</taxon>
        <taxon>Celeribacter</taxon>
    </lineage>
</organism>
<evidence type="ECO:0000313" key="5">
    <source>
        <dbReference type="EMBL" id="AJE47689.1"/>
    </source>
</evidence>
<keyword evidence="2 4" id="KW-0732">Signal</keyword>
<feature type="chain" id="PRO_5002101713" evidence="4">
    <location>
        <begin position="23"/>
        <end position="367"/>
    </location>
</feature>
<dbReference type="HOGENOM" id="CLU_060692_0_0_5"/>
<protein>
    <submittedName>
        <fullName evidence="5">Uncharacterized protein</fullName>
    </submittedName>
</protein>
<evidence type="ECO:0000313" key="6">
    <source>
        <dbReference type="Proteomes" id="UP000031521"/>
    </source>
</evidence>
<dbReference type="KEGG" id="cid:P73_2974"/>
<dbReference type="NCBIfam" id="NF037995">
    <property type="entry name" value="TRAP_S1"/>
    <property type="match status" value="1"/>
</dbReference>
<dbReference type="PANTHER" id="PTHR33376:SF5">
    <property type="entry name" value="EXTRACYTOPLASMIC SOLUTE RECEPTOR PROTEIN"/>
    <property type="match status" value="1"/>
</dbReference>
<evidence type="ECO:0000256" key="3">
    <source>
        <dbReference type="ARBA" id="ARBA00022764"/>
    </source>
</evidence>
<dbReference type="OrthoDB" id="7239472at2"/>
<sequence length="367" mass="39221">MQKWFGLLIGTAVAGAATAAGADNLRYNTFMPPLAIEATEAQAFFDGLAEETDGGLETQVFVGGQMLGGQATLGGIRDRLVDGGFIVPTLNSSEIPHVAMLPELLPFADNFWAAAGATNETMMLNCEECIADLERQNAVWLGGHAASPWYMMCARPIDEFADLSGKKVRVTGGFAVRLVNALGAVPVALPASEVGPALQQGQVDCAVGNLAWLDTLGLIDSVRGIVDQPIGSYHGLGEFIFNRDTVDGLDEANREALLAAIPGRIAQISKTYADQEASARAAGEEKGIVFWQPDEAYNAAMEEFRAHELEAVANDIVQLGGSENAQEIVQQHIDTLERWNGLVQGVEGDVEGFTALLEQEIFSKLER</sequence>
<dbReference type="PANTHER" id="PTHR33376">
    <property type="match status" value="1"/>
</dbReference>
<evidence type="ECO:0000256" key="2">
    <source>
        <dbReference type="ARBA" id="ARBA00022729"/>
    </source>
</evidence>
<feature type="signal peptide" evidence="4">
    <location>
        <begin position="1"/>
        <end position="22"/>
    </location>
</feature>
<dbReference type="EMBL" id="CP004393">
    <property type="protein sequence ID" value="AJE47689.1"/>
    <property type="molecule type" value="Genomic_DNA"/>
</dbReference>
<dbReference type="InterPro" id="IPR018389">
    <property type="entry name" value="DctP_fam"/>
</dbReference>
<reference evidence="5 6" key="1">
    <citation type="journal article" date="2014" name="Int. J. Syst. Evol. Microbiol.">
        <title>Celeribacter indicus sp. nov., a polycyclic aromatic hydrocarbon-degrading bacterium from deep-sea sediment and reclassification of Huaishuia halophila as Celeribacter halophilus comb. nov.</title>
        <authorList>
            <person name="Lai Q."/>
            <person name="Cao J."/>
            <person name="Yuan J."/>
            <person name="Li F."/>
            <person name="Shao Z."/>
        </authorList>
    </citation>
    <scope>NUCLEOTIDE SEQUENCE [LARGE SCALE GENOMIC DNA]</scope>
    <source>
        <strain evidence="5">P73</strain>
    </source>
</reference>
<dbReference type="CDD" id="cd13666">
    <property type="entry name" value="PBP2_TRAP_DctP_like_1"/>
    <property type="match status" value="1"/>
</dbReference>
<keyword evidence="3" id="KW-0574">Periplasm</keyword>